<evidence type="ECO:0000313" key="10">
    <source>
        <dbReference type="Proteomes" id="UP000092698"/>
    </source>
</evidence>
<keyword evidence="3 8" id="KW-0436">Ligase</keyword>
<dbReference type="FunFam" id="3.30.1510.10:FF:000001">
    <property type="entry name" value="Formate--tetrahydrofolate ligase"/>
    <property type="match status" value="1"/>
</dbReference>
<evidence type="ECO:0000256" key="1">
    <source>
        <dbReference type="ARBA" id="ARBA00004777"/>
    </source>
</evidence>
<dbReference type="Gene3D" id="3.10.410.10">
    <property type="entry name" value="Formyltetrahydrofolate synthetase, domain 3"/>
    <property type="match status" value="1"/>
</dbReference>
<proteinExistence type="inferred from homology"/>
<evidence type="ECO:0000256" key="4">
    <source>
        <dbReference type="ARBA" id="ARBA00022741"/>
    </source>
</evidence>
<evidence type="ECO:0000256" key="2">
    <source>
        <dbReference type="ARBA" id="ARBA00022563"/>
    </source>
</evidence>
<dbReference type="FunFam" id="3.10.410.10:FF:000001">
    <property type="entry name" value="Putative formate--tetrahydrofolate ligase"/>
    <property type="match status" value="1"/>
</dbReference>
<comment type="catalytic activity">
    <reaction evidence="6 8">
        <text>(6S)-5,6,7,8-tetrahydrofolate + formate + ATP = (6R)-10-formyltetrahydrofolate + ADP + phosphate</text>
        <dbReference type="Rhea" id="RHEA:20221"/>
        <dbReference type="ChEBI" id="CHEBI:15740"/>
        <dbReference type="ChEBI" id="CHEBI:30616"/>
        <dbReference type="ChEBI" id="CHEBI:43474"/>
        <dbReference type="ChEBI" id="CHEBI:57453"/>
        <dbReference type="ChEBI" id="CHEBI:195366"/>
        <dbReference type="ChEBI" id="CHEBI:456216"/>
        <dbReference type="EC" id="6.3.4.3"/>
    </reaction>
</comment>
<evidence type="ECO:0000256" key="6">
    <source>
        <dbReference type="ARBA" id="ARBA00049033"/>
    </source>
</evidence>
<dbReference type="InterPro" id="IPR000559">
    <property type="entry name" value="Formate_THF_ligase"/>
</dbReference>
<dbReference type="SUPFAM" id="SSF52540">
    <property type="entry name" value="P-loop containing nucleoside triphosphate hydrolases"/>
    <property type="match status" value="1"/>
</dbReference>
<dbReference type="STRING" id="645517.A6F65_00117"/>
<comment type="pathway">
    <text evidence="1 8">One-carbon metabolism; tetrahydrofolate interconversion.</text>
</comment>
<keyword evidence="4 8" id="KW-0547">Nucleotide-binding</keyword>
<keyword evidence="10" id="KW-1185">Reference proteome</keyword>
<dbReference type="Gene3D" id="3.30.1510.10">
    <property type="entry name" value="Domain 2, N(10)-formyltetrahydrofolate synthetase"/>
    <property type="match status" value="1"/>
</dbReference>
<dbReference type="GO" id="GO:0005524">
    <property type="term" value="F:ATP binding"/>
    <property type="evidence" value="ECO:0007669"/>
    <property type="project" value="UniProtKB-UniRule"/>
</dbReference>
<dbReference type="InterPro" id="IPR020628">
    <property type="entry name" value="Formate_THF_ligase_CS"/>
</dbReference>
<dbReference type="GO" id="GO:0035999">
    <property type="term" value="P:tetrahydrofolate interconversion"/>
    <property type="evidence" value="ECO:0007669"/>
    <property type="project" value="UniProtKB-UniRule"/>
</dbReference>
<evidence type="ECO:0000256" key="5">
    <source>
        <dbReference type="ARBA" id="ARBA00022840"/>
    </source>
</evidence>
<dbReference type="InterPro" id="IPR027417">
    <property type="entry name" value="P-loop_NTPase"/>
</dbReference>
<protein>
    <recommendedName>
        <fullName evidence="8">Formate--tetrahydrofolate ligase</fullName>
        <ecNumber evidence="8">6.3.4.3</ecNumber>
    </recommendedName>
    <alternativeName>
        <fullName evidence="8">Formyltetrahydrofolate synthetase</fullName>
        <shortName evidence="8">FHS</shortName>
        <shortName evidence="8">FTHFS</shortName>
    </alternativeName>
</protein>
<dbReference type="KEGG" id="anh:A6F65_00117"/>
<accession>A0A1C7D4Q4</accession>
<dbReference type="Pfam" id="PF01268">
    <property type="entry name" value="FTHFS"/>
    <property type="match status" value="1"/>
</dbReference>
<dbReference type="EMBL" id="CP016545">
    <property type="protein sequence ID" value="ANU06445.1"/>
    <property type="molecule type" value="Genomic_DNA"/>
</dbReference>
<dbReference type="RefSeq" id="WP_067784608.1">
    <property type="nucleotide sequence ID" value="NZ_CP016545.1"/>
</dbReference>
<evidence type="ECO:0000313" key="9">
    <source>
        <dbReference type="EMBL" id="ANU06445.1"/>
    </source>
</evidence>
<dbReference type="Gene3D" id="3.40.50.300">
    <property type="entry name" value="P-loop containing nucleotide triphosphate hydrolases"/>
    <property type="match status" value="1"/>
</dbReference>
<dbReference type="PROSITE" id="PS00721">
    <property type="entry name" value="FTHFS_1"/>
    <property type="match status" value="1"/>
</dbReference>
<comment type="similarity">
    <text evidence="7 8">Belongs to the formate--tetrahydrofolate ligase family.</text>
</comment>
<name>A0A1C7D4Q4_9SPHN</name>
<evidence type="ECO:0000256" key="8">
    <source>
        <dbReference type="HAMAP-Rule" id="MF_01543"/>
    </source>
</evidence>
<evidence type="ECO:0000256" key="7">
    <source>
        <dbReference type="ARBA" id="ARBA00061363"/>
    </source>
</evidence>
<evidence type="ECO:0000256" key="3">
    <source>
        <dbReference type="ARBA" id="ARBA00022598"/>
    </source>
</evidence>
<dbReference type="HAMAP" id="MF_01543">
    <property type="entry name" value="FTHFS"/>
    <property type="match status" value="1"/>
</dbReference>
<gene>
    <name evidence="8 9" type="primary">fhs</name>
    <name evidence="9" type="ORF">A6F65_00117</name>
</gene>
<dbReference type="CDD" id="cd00477">
    <property type="entry name" value="FTHFS"/>
    <property type="match status" value="1"/>
</dbReference>
<feature type="binding site" evidence="8">
    <location>
        <begin position="75"/>
        <end position="82"/>
    </location>
    <ligand>
        <name>ATP</name>
        <dbReference type="ChEBI" id="CHEBI:30616"/>
    </ligand>
</feature>
<reference evidence="9 10" key="1">
    <citation type="submission" date="2016-07" db="EMBL/GenBank/DDBJ databases">
        <title>Complete genome sequence of Altererythrobacter namhicola JCM 16345T, containing esterase-encoding genes.</title>
        <authorList>
            <person name="Cheng H."/>
            <person name="Wu Y.-H."/>
            <person name="Jian S.-L."/>
            <person name="Huo Y.-Y."/>
            <person name="Wang C.-S."/>
            <person name="Xu X.-W."/>
        </authorList>
    </citation>
    <scope>NUCLEOTIDE SEQUENCE [LARGE SCALE GENOMIC DNA]</scope>
    <source>
        <strain evidence="9 10">JCM 16345</strain>
    </source>
</reference>
<keyword evidence="2 8" id="KW-0554">One-carbon metabolism</keyword>
<dbReference type="UniPathway" id="UPA00193"/>
<dbReference type="NCBIfam" id="NF010030">
    <property type="entry name" value="PRK13505.1"/>
    <property type="match status" value="1"/>
</dbReference>
<dbReference type="OrthoDB" id="9761733at2"/>
<dbReference type="EC" id="6.3.4.3" evidence="8"/>
<organism evidence="9 10">
    <name type="scientific">Paraurantiacibacter namhicola</name>
    <dbReference type="NCBI Taxonomy" id="645517"/>
    <lineage>
        <taxon>Bacteria</taxon>
        <taxon>Pseudomonadati</taxon>
        <taxon>Pseudomonadota</taxon>
        <taxon>Alphaproteobacteria</taxon>
        <taxon>Sphingomonadales</taxon>
        <taxon>Erythrobacteraceae</taxon>
        <taxon>Paraurantiacibacter</taxon>
    </lineage>
</organism>
<dbReference type="AlphaFoldDB" id="A0A1C7D4Q4"/>
<dbReference type="Proteomes" id="UP000092698">
    <property type="component" value="Chromosome"/>
</dbReference>
<keyword evidence="5 8" id="KW-0067">ATP-binding</keyword>
<dbReference type="PATRIC" id="fig|645517.4.peg.117"/>
<sequence length="566" mass="59829">MPQENLPPPGAPDIEIARAARMEPILPLAERRLGLEPETLVPYGHHKAKLSLEHIASLQDKPDGKLVLVTAITPTPAGEGKTTTSVGLTDGLNVIGVNAMVCLREPSLGPCFGMKGGAAGGGRAQVVPMEDINLHFNGDFHAITSAHSLLAALIDNHLQWGNALDIDPRRITWRRVVDMNDRALRNITIGLGGPAHGIPRESGFDITVASEIMAILCLAKDLEDLQKRLGDIIVARTRSKKPVTARDIGADGAMAVLLKDALAPNLVQTIEHNPAFIHGGPFANIAHGCNSVMATSSALKLADVVVTEAGFGADLGAEKFLDIKCRQSGLRPDAVVLVATVRALKMQGGVKKDDLGTPDVDALKRGSVNIARHIENLKKFGIKPVVAINHFVHDSEDEVAALKQVCADNGVACAVSKHWAEGGEGARELAEAVKSSLDAGETKVSLLYDNDLPLADKIRTVAKEIYRAENIVLSGAVERTLKEFEDLGHGHVPICVAKTQYSFSTDPALNGAPSGHTVEVREVRLSAGAGFVVAICGDIMVMPGLPRHPAALDIGLDGDGQIVGLA</sequence>
<dbReference type="GO" id="GO:0004329">
    <property type="term" value="F:formate-tetrahydrofolate ligase activity"/>
    <property type="evidence" value="ECO:0007669"/>
    <property type="project" value="UniProtKB-UniRule"/>
</dbReference>